<gene>
    <name evidence="1" type="ORF">CONLIGDRAFT_644081</name>
</gene>
<name>A0A1J7JJP5_9PEZI</name>
<dbReference type="Gene3D" id="3.30.420.40">
    <property type="match status" value="1"/>
</dbReference>
<dbReference type="InterPro" id="IPR005338">
    <property type="entry name" value="Anhydro_N_Ac-Mur_kinase"/>
</dbReference>
<dbReference type="PANTHER" id="PTHR30605:SF0">
    <property type="entry name" value="ANHYDRO-N-ACETYLMURAMIC ACID KINASE"/>
    <property type="match status" value="1"/>
</dbReference>
<dbReference type="Pfam" id="PF03702">
    <property type="entry name" value="AnmK"/>
    <property type="match status" value="1"/>
</dbReference>
<dbReference type="GO" id="GO:0009254">
    <property type="term" value="P:peptidoglycan turnover"/>
    <property type="evidence" value="ECO:0007669"/>
    <property type="project" value="InterPro"/>
</dbReference>
<evidence type="ECO:0000313" key="2">
    <source>
        <dbReference type="Proteomes" id="UP000182658"/>
    </source>
</evidence>
<accession>A0A1J7JJP5</accession>
<dbReference type="AlphaFoldDB" id="A0A1J7JJP5"/>
<dbReference type="STRING" id="1408157.A0A1J7JJP5"/>
<dbReference type="GO" id="GO:0005524">
    <property type="term" value="F:ATP binding"/>
    <property type="evidence" value="ECO:0007669"/>
    <property type="project" value="InterPro"/>
</dbReference>
<dbReference type="GO" id="GO:0006040">
    <property type="term" value="P:amino sugar metabolic process"/>
    <property type="evidence" value="ECO:0007669"/>
    <property type="project" value="InterPro"/>
</dbReference>
<keyword evidence="2" id="KW-1185">Reference proteome</keyword>
<protein>
    <submittedName>
        <fullName evidence="1">UPF0075-domain-containing protein</fullName>
    </submittedName>
</protein>
<dbReference type="PANTHER" id="PTHR30605">
    <property type="entry name" value="ANHYDRO-N-ACETYLMURAMIC ACID KINASE"/>
    <property type="match status" value="1"/>
</dbReference>
<evidence type="ECO:0000313" key="1">
    <source>
        <dbReference type="EMBL" id="OIW30056.1"/>
    </source>
</evidence>
<sequence length="377" mass="42398">MAEGTIIASRTGLTTVTDVRISDQAAGRQGAPLIAFFDTLLLHHPGKLRQKIGGIANGPDRAYDFDTVPGNAFIDVVVRHYTDGDLEYDRDGVMGTRGKVNQDMVDRFLGRIPYFSLPPRKTTGREVFRHTLSDDLATDELLARYMPSNLDGKTLWEKAKNYFNWYSREASCFLSVFTDEDHARNWANKLRMEADEKAYRTRIITALLPPDIHIFDAAKLQEQLGISPAISQNELLFYCRIPWQSLGRTATLDGTPIDDCKFAVVELHRNMNDNFARVLAATRLDCPTIVSQCDEAARGKLAKVKADIPDEYRVDVEARTSLLVEKLRKQGRNVPWDAETPFAEVGAILLDILNEGEEGKSVPAELVEWDCLSNYNQ</sequence>
<dbReference type="GO" id="GO:0016773">
    <property type="term" value="F:phosphotransferase activity, alcohol group as acceptor"/>
    <property type="evidence" value="ECO:0007669"/>
    <property type="project" value="InterPro"/>
</dbReference>
<dbReference type="InParanoid" id="A0A1J7JJP5"/>
<dbReference type="EMBL" id="KV875097">
    <property type="protein sequence ID" value="OIW30056.1"/>
    <property type="molecule type" value="Genomic_DNA"/>
</dbReference>
<organism evidence="1 2">
    <name type="scientific">Coniochaeta ligniaria NRRL 30616</name>
    <dbReference type="NCBI Taxonomy" id="1408157"/>
    <lineage>
        <taxon>Eukaryota</taxon>
        <taxon>Fungi</taxon>
        <taxon>Dikarya</taxon>
        <taxon>Ascomycota</taxon>
        <taxon>Pezizomycotina</taxon>
        <taxon>Sordariomycetes</taxon>
        <taxon>Sordariomycetidae</taxon>
        <taxon>Coniochaetales</taxon>
        <taxon>Coniochaetaceae</taxon>
        <taxon>Coniochaeta</taxon>
    </lineage>
</organism>
<reference evidence="1 2" key="1">
    <citation type="submission" date="2016-10" db="EMBL/GenBank/DDBJ databases">
        <title>Draft genome sequence of Coniochaeta ligniaria NRRL30616, a lignocellulolytic fungus for bioabatement of inhibitors in plant biomass hydrolysates.</title>
        <authorList>
            <consortium name="DOE Joint Genome Institute"/>
            <person name="Jimenez D.J."/>
            <person name="Hector R.E."/>
            <person name="Riley R."/>
            <person name="Sun H."/>
            <person name="Grigoriev I.V."/>
            <person name="Van Elsas J.D."/>
            <person name="Nichols N.N."/>
        </authorList>
    </citation>
    <scope>NUCLEOTIDE SEQUENCE [LARGE SCALE GENOMIC DNA]</scope>
    <source>
        <strain evidence="1 2">NRRL 30616</strain>
    </source>
</reference>
<proteinExistence type="predicted"/>
<dbReference type="Proteomes" id="UP000182658">
    <property type="component" value="Unassembled WGS sequence"/>
</dbReference>
<dbReference type="OrthoDB" id="5427593at2759"/>